<dbReference type="Pfam" id="PF23328">
    <property type="entry name" value="Sha_B_N"/>
    <property type="match status" value="1"/>
</dbReference>
<proteinExistence type="predicted"/>
<dbReference type="EMBL" id="JABFTP020000185">
    <property type="protein sequence ID" value="KAL3286921.1"/>
    <property type="molecule type" value="Genomic_DNA"/>
</dbReference>
<feature type="domain" description="Shavenoid isoform B-like N-terminal" evidence="2">
    <location>
        <begin position="26"/>
        <end position="91"/>
    </location>
</feature>
<organism evidence="3 4">
    <name type="scientific">Cryptolaemus montrouzieri</name>
    <dbReference type="NCBI Taxonomy" id="559131"/>
    <lineage>
        <taxon>Eukaryota</taxon>
        <taxon>Metazoa</taxon>
        <taxon>Ecdysozoa</taxon>
        <taxon>Arthropoda</taxon>
        <taxon>Hexapoda</taxon>
        <taxon>Insecta</taxon>
        <taxon>Pterygota</taxon>
        <taxon>Neoptera</taxon>
        <taxon>Endopterygota</taxon>
        <taxon>Coleoptera</taxon>
        <taxon>Polyphaga</taxon>
        <taxon>Cucujiformia</taxon>
        <taxon>Coccinelloidea</taxon>
        <taxon>Coccinellidae</taxon>
        <taxon>Scymninae</taxon>
        <taxon>Scymnini</taxon>
        <taxon>Cryptolaemus</taxon>
    </lineage>
</organism>
<dbReference type="InterPro" id="IPR057507">
    <property type="entry name" value="Sha_B-like_N"/>
</dbReference>
<comment type="caution">
    <text evidence="3">The sequence shown here is derived from an EMBL/GenBank/DDBJ whole genome shotgun (WGS) entry which is preliminary data.</text>
</comment>
<protein>
    <recommendedName>
        <fullName evidence="2">Shavenoid isoform B-like N-terminal domain-containing protein</fullName>
    </recommendedName>
</protein>
<sequence>MFLNFLALSWLGIVAAFSQTPFPPLIVTRQNNGDLVTLSNSNHECNENFCIGLTSGTGTLDRSGTKGCTCQCHTYLPAFREDLNICVDDIQGNTIINN</sequence>
<keyword evidence="4" id="KW-1185">Reference proteome</keyword>
<evidence type="ECO:0000313" key="4">
    <source>
        <dbReference type="Proteomes" id="UP001516400"/>
    </source>
</evidence>
<accession>A0ABD2P7L1</accession>
<gene>
    <name evidence="3" type="ORF">HHI36_001406</name>
</gene>
<evidence type="ECO:0000313" key="3">
    <source>
        <dbReference type="EMBL" id="KAL3286921.1"/>
    </source>
</evidence>
<feature type="chain" id="PRO_5044790681" description="Shavenoid isoform B-like N-terminal domain-containing protein" evidence="1">
    <location>
        <begin position="17"/>
        <end position="98"/>
    </location>
</feature>
<keyword evidence="1" id="KW-0732">Signal</keyword>
<evidence type="ECO:0000259" key="2">
    <source>
        <dbReference type="Pfam" id="PF23328"/>
    </source>
</evidence>
<dbReference type="PANTHER" id="PTHR39387:SF1">
    <property type="entry name" value="SHAVENOID, ISOFORM B"/>
    <property type="match status" value="1"/>
</dbReference>
<dbReference type="AlphaFoldDB" id="A0ABD2P7L1"/>
<name>A0ABD2P7L1_9CUCU</name>
<dbReference type="Proteomes" id="UP001516400">
    <property type="component" value="Unassembled WGS sequence"/>
</dbReference>
<dbReference type="PANTHER" id="PTHR39387">
    <property type="entry name" value="SHAVENOID, ISOFORM B"/>
    <property type="match status" value="1"/>
</dbReference>
<feature type="signal peptide" evidence="1">
    <location>
        <begin position="1"/>
        <end position="16"/>
    </location>
</feature>
<evidence type="ECO:0000256" key="1">
    <source>
        <dbReference type="SAM" id="SignalP"/>
    </source>
</evidence>
<reference evidence="3 4" key="1">
    <citation type="journal article" date="2021" name="BMC Biol.">
        <title>Horizontally acquired antibacterial genes associated with adaptive radiation of ladybird beetles.</title>
        <authorList>
            <person name="Li H.S."/>
            <person name="Tang X.F."/>
            <person name="Huang Y.H."/>
            <person name="Xu Z.Y."/>
            <person name="Chen M.L."/>
            <person name="Du X.Y."/>
            <person name="Qiu B.Y."/>
            <person name="Chen P.T."/>
            <person name="Zhang W."/>
            <person name="Slipinski A."/>
            <person name="Escalona H.E."/>
            <person name="Waterhouse R.M."/>
            <person name="Zwick A."/>
            <person name="Pang H."/>
        </authorList>
    </citation>
    <scope>NUCLEOTIDE SEQUENCE [LARGE SCALE GENOMIC DNA]</scope>
    <source>
        <strain evidence="3">SYSU2018</strain>
    </source>
</reference>